<keyword evidence="1" id="KW-0812">Transmembrane</keyword>
<dbReference type="EMBL" id="CP058601">
    <property type="protein sequence ID" value="QLG49689.1"/>
    <property type="molecule type" value="Genomic_DNA"/>
</dbReference>
<dbReference type="GeneID" id="56034198"/>
<evidence type="ECO:0000313" key="2">
    <source>
        <dbReference type="EMBL" id="QLG49689.1"/>
    </source>
</evidence>
<organism evidence="2 3">
    <name type="scientific">Natrinema halophilum</name>
    <dbReference type="NCBI Taxonomy" id="1699371"/>
    <lineage>
        <taxon>Archaea</taxon>
        <taxon>Methanobacteriati</taxon>
        <taxon>Methanobacteriota</taxon>
        <taxon>Stenosarchaea group</taxon>
        <taxon>Halobacteria</taxon>
        <taxon>Halobacteriales</taxon>
        <taxon>Natrialbaceae</taxon>
        <taxon>Natrinema</taxon>
    </lineage>
</organism>
<reference evidence="2 3" key="1">
    <citation type="submission" date="2020-07" db="EMBL/GenBank/DDBJ databases">
        <authorList>
            <person name="Cui H."/>
        </authorList>
    </citation>
    <scope>NUCLEOTIDE SEQUENCE [LARGE SCALE GENOMIC DNA]</scope>
    <source>
        <strain evidence="2 3">YPL8</strain>
    </source>
</reference>
<protein>
    <submittedName>
        <fullName evidence="2">Uncharacterized protein</fullName>
    </submittedName>
</protein>
<keyword evidence="3" id="KW-1185">Reference proteome</keyword>
<evidence type="ECO:0000256" key="1">
    <source>
        <dbReference type="SAM" id="Phobius"/>
    </source>
</evidence>
<name>A0A7D5GSZ8_9EURY</name>
<keyword evidence="1" id="KW-1133">Transmembrane helix</keyword>
<dbReference type="RefSeq" id="WP_179261479.1">
    <property type="nucleotide sequence ID" value="NZ_CP058601.1"/>
</dbReference>
<feature type="transmembrane region" description="Helical" evidence="1">
    <location>
        <begin position="12"/>
        <end position="31"/>
    </location>
</feature>
<dbReference type="KEGG" id="haly:HYG82_12865"/>
<evidence type="ECO:0000313" key="3">
    <source>
        <dbReference type="Proteomes" id="UP000509241"/>
    </source>
</evidence>
<gene>
    <name evidence="2" type="ORF">HYG82_12865</name>
</gene>
<feature type="transmembrane region" description="Helical" evidence="1">
    <location>
        <begin position="43"/>
        <end position="67"/>
    </location>
</feature>
<sequence>MAYQTGFTKKPELSVFMLVYAIVIIGLEIYFSGLDAILNVEDIWVTGIFAAMVVQVIVALSALAWVAMR</sequence>
<proteinExistence type="predicted"/>
<keyword evidence="1" id="KW-0472">Membrane</keyword>
<dbReference type="AlphaFoldDB" id="A0A7D5GSZ8"/>
<dbReference type="Proteomes" id="UP000509241">
    <property type="component" value="Chromosome"/>
</dbReference>
<accession>A0A7D5GSZ8</accession>